<proteinExistence type="predicted"/>
<evidence type="ECO:0000313" key="3">
    <source>
        <dbReference type="Proteomes" id="UP000176897"/>
    </source>
</evidence>
<name>A0A1F7UQK6_9BACT</name>
<dbReference type="STRING" id="1802401.A3B21_01105"/>
<protein>
    <recommendedName>
        <fullName evidence="1">DAGKc domain-containing protein</fullName>
    </recommendedName>
</protein>
<reference evidence="2 3" key="1">
    <citation type="journal article" date="2016" name="Nat. Commun.">
        <title>Thousands of microbial genomes shed light on interconnected biogeochemical processes in an aquifer system.</title>
        <authorList>
            <person name="Anantharaman K."/>
            <person name="Brown C.T."/>
            <person name="Hug L.A."/>
            <person name="Sharon I."/>
            <person name="Castelle C.J."/>
            <person name="Probst A.J."/>
            <person name="Thomas B.C."/>
            <person name="Singh A."/>
            <person name="Wilkins M.J."/>
            <person name="Karaoz U."/>
            <person name="Brodie E.L."/>
            <person name="Williams K.H."/>
            <person name="Hubbard S.S."/>
            <person name="Banfield J.F."/>
        </authorList>
    </citation>
    <scope>NUCLEOTIDE SEQUENCE [LARGE SCALE GENOMIC DNA]</scope>
</reference>
<dbReference type="GO" id="GO:0016301">
    <property type="term" value="F:kinase activity"/>
    <property type="evidence" value="ECO:0007669"/>
    <property type="project" value="InterPro"/>
</dbReference>
<dbReference type="Pfam" id="PF00781">
    <property type="entry name" value="DAGK_cat"/>
    <property type="match status" value="1"/>
</dbReference>
<comment type="caution">
    <text evidence="2">The sequence shown here is derived from an EMBL/GenBank/DDBJ whole genome shotgun (WGS) entry which is preliminary data.</text>
</comment>
<dbReference type="InterPro" id="IPR016064">
    <property type="entry name" value="NAD/diacylglycerol_kinase_sf"/>
</dbReference>
<dbReference type="Proteomes" id="UP000176897">
    <property type="component" value="Unassembled WGS sequence"/>
</dbReference>
<dbReference type="Gene3D" id="3.40.50.10330">
    <property type="entry name" value="Probable inorganic polyphosphate/atp-NAD kinase, domain 1"/>
    <property type="match status" value="1"/>
</dbReference>
<dbReference type="AlphaFoldDB" id="A0A1F7UQK6"/>
<dbReference type="InterPro" id="IPR001206">
    <property type="entry name" value="Diacylglycerol_kinase_cat_dom"/>
</dbReference>
<evidence type="ECO:0000259" key="1">
    <source>
        <dbReference type="Pfam" id="PF00781"/>
    </source>
</evidence>
<accession>A0A1F7UQK6</accession>
<feature type="domain" description="DAGKc" evidence="1">
    <location>
        <begin position="26"/>
        <end position="122"/>
    </location>
</feature>
<evidence type="ECO:0000313" key="2">
    <source>
        <dbReference type="EMBL" id="OGL79988.1"/>
    </source>
</evidence>
<gene>
    <name evidence="2" type="ORF">A3B21_01105</name>
</gene>
<dbReference type="EMBL" id="MGEJ01000019">
    <property type="protein sequence ID" value="OGL79988.1"/>
    <property type="molecule type" value="Genomic_DNA"/>
</dbReference>
<dbReference type="SUPFAM" id="SSF111331">
    <property type="entry name" value="NAD kinase/diacylglycerol kinase-like"/>
    <property type="match status" value="1"/>
</dbReference>
<organism evidence="2 3">
    <name type="scientific">Candidatus Uhrbacteria bacterium RIFCSPLOWO2_01_FULL_47_24</name>
    <dbReference type="NCBI Taxonomy" id="1802401"/>
    <lineage>
        <taxon>Bacteria</taxon>
        <taxon>Candidatus Uhriibacteriota</taxon>
    </lineage>
</organism>
<sequence length="252" mass="27219">MYLYLYAPYLRHKKYAAQLALLEGRITDFGINGKISQLSQFLKFPAAIKEFGEKRITTLVIVGNDDLLESAVNAFALSNIVVGYVPLGETSAYADALAISQGSQAAQALAARRINKLDLGRVDNKLFLGALRAQGNGLELHFPTFSIFPKGFSAIEIVNLKNGVDATDGALDVIIAPFQGGMFKKPAEPTKFRAVSCRIKSAKPISVQVGGHGIVKTPLQVDIVPKAIRMIVGRKIVAQGRRNPASEHARGM</sequence>
<dbReference type="InterPro" id="IPR017438">
    <property type="entry name" value="ATP-NAD_kinase_N"/>
</dbReference>